<evidence type="ECO:0000313" key="4">
    <source>
        <dbReference type="EMBL" id="VIP01434.1"/>
    </source>
</evidence>
<dbReference type="Gene3D" id="1.10.490.20">
    <property type="entry name" value="Phycocyanins"/>
    <property type="match status" value="1"/>
</dbReference>
<proteinExistence type="inferred from homology"/>
<dbReference type="GO" id="GO:0030089">
    <property type="term" value="C:phycobilisome"/>
    <property type="evidence" value="ECO:0007669"/>
    <property type="project" value="InterPro"/>
</dbReference>
<sequence>MLTNLMVRLDQRYPTPGEKSAVADYVASFADRLAAYDEMRTKQKEIVDDILEEYQVMYPRFKQYHPQGWEKGRRDLELYHTFSANAMLMDDKRWLDEACLFWVCTMMKAAHLTPQFMQDACRLWDKYLQQHLTPQTYELNRPYFDHIASRLCNIPEPHKAEVGERRSGAAAPRVPAGVR</sequence>
<dbReference type="InParanoid" id="A0A6C2YJ89"/>
<comment type="similarity">
    <text evidence="1">Belongs to the phycobiliprotein family.</text>
</comment>
<keyword evidence="2" id="KW-0157">Chromophore</keyword>
<keyword evidence="3" id="KW-0089">Bile pigment</keyword>
<name>A0A6C2YJ89_9BACT</name>
<evidence type="ECO:0000256" key="3">
    <source>
        <dbReference type="ARBA" id="ARBA00023307"/>
    </source>
</evidence>
<reference evidence="4" key="1">
    <citation type="submission" date="2019-04" db="EMBL/GenBank/DDBJ databases">
        <authorList>
            <consortium name="Science for Life Laboratories"/>
        </authorList>
    </citation>
    <scope>NUCLEOTIDE SEQUENCE</scope>
    <source>
        <strain evidence="4">MBLW1</strain>
    </source>
</reference>
<dbReference type="GO" id="GO:0015979">
    <property type="term" value="P:photosynthesis"/>
    <property type="evidence" value="ECO:0007669"/>
    <property type="project" value="InterPro"/>
</dbReference>
<evidence type="ECO:0000313" key="5">
    <source>
        <dbReference type="Proteomes" id="UP000464378"/>
    </source>
</evidence>
<evidence type="ECO:0000256" key="2">
    <source>
        <dbReference type="ARBA" id="ARBA00022991"/>
    </source>
</evidence>
<dbReference type="AlphaFoldDB" id="A0A6C2YJ89"/>
<dbReference type="EMBL" id="LR593887">
    <property type="protein sequence ID" value="VTR98394.1"/>
    <property type="molecule type" value="Genomic_DNA"/>
</dbReference>
<protein>
    <submittedName>
        <fullName evidence="4">Uncharacterized protein</fullName>
    </submittedName>
</protein>
<gene>
    <name evidence="4" type="ORF">GMBLW1_25260</name>
</gene>
<dbReference type="EMBL" id="LR586016">
    <property type="protein sequence ID" value="VIP01434.1"/>
    <property type="molecule type" value="Genomic_DNA"/>
</dbReference>
<keyword evidence="5" id="KW-1185">Reference proteome</keyword>
<dbReference type="InterPro" id="IPR038719">
    <property type="entry name" value="Phycobilisome_asu/bsu_sf"/>
</dbReference>
<organism evidence="4">
    <name type="scientific">Tuwongella immobilis</name>
    <dbReference type="NCBI Taxonomy" id="692036"/>
    <lineage>
        <taxon>Bacteria</taxon>
        <taxon>Pseudomonadati</taxon>
        <taxon>Planctomycetota</taxon>
        <taxon>Planctomycetia</taxon>
        <taxon>Gemmatales</taxon>
        <taxon>Gemmataceae</taxon>
        <taxon>Tuwongella</taxon>
    </lineage>
</organism>
<dbReference type="RefSeq" id="WP_162656640.1">
    <property type="nucleotide sequence ID" value="NZ_LR593887.1"/>
</dbReference>
<dbReference type="InterPro" id="IPR009050">
    <property type="entry name" value="Globin-like_sf"/>
</dbReference>
<evidence type="ECO:0000256" key="1">
    <source>
        <dbReference type="ARBA" id="ARBA00008182"/>
    </source>
</evidence>
<dbReference type="SUPFAM" id="SSF46458">
    <property type="entry name" value="Globin-like"/>
    <property type="match status" value="1"/>
</dbReference>
<dbReference type="KEGG" id="tim:GMBLW1_25260"/>
<accession>A0A6C2YJ89</accession>
<dbReference type="Proteomes" id="UP000464378">
    <property type="component" value="Chromosome"/>
</dbReference>
<dbReference type="Pfam" id="PF00502">
    <property type="entry name" value="Phycobilisome"/>
    <property type="match status" value="1"/>
</dbReference>
<dbReference type="InterPro" id="IPR012128">
    <property type="entry name" value="Phycobilisome_asu/bsu"/>
</dbReference>